<dbReference type="SUPFAM" id="SSF143081">
    <property type="entry name" value="BB1717-like"/>
    <property type="match status" value="1"/>
</dbReference>
<evidence type="ECO:0000256" key="6">
    <source>
        <dbReference type="ARBA" id="ARBA00023125"/>
    </source>
</evidence>
<keyword evidence="10" id="KW-1185">Reference proteome</keyword>
<evidence type="ECO:0000313" key="10">
    <source>
        <dbReference type="Proteomes" id="UP000286990"/>
    </source>
</evidence>
<comment type="similarity">
    <text evidence="1 8">Belongs to the SOS response-associated peptidase family.</text>
</comment>
<dbReference type="Proteomes" id="UP000286990">
    <property type="component" value="Unassembled WGS sequence"/>
</dbReference>
<evidence type="ECO:0000256" key="7">
    <source>
        <dbReference type="ARBA" id="ARBA00023239"/>
    </source>
</evidence>
<dbReference type="Pfam" id="PF02586">
    <property type="entry name" value="SRAP"/>
    <property type="match status" value="1"/>
</dbReference>
<dbReference type="GO" id="GO:0016829">
    <property type="term" value="F:lyase activity"/>
    <property type="evidence" value="ECO:0007669"/>
    <property type="project" value="UniProtKB-KW"/>
</dbReference>
<protein>
    <recommendedName>
        <fullName evidence="8">Abasic site processing protein</fullName>
        <ecNumber evidence="8">3.4.-.-</ecNumber>
    </recommendedName>
</protein>
<keyword evidence="3" id="KW-0227">DNA damage</keyword>
<evidence type="ECO:0000256" key="1">
    <source>
        <dbReference type="ARBA" id="ARBA00008136"/>
    </source>
</evidence>
<dbReference type="PANTHER" id="PTHR13604">
    <property type="entry name" value="DC12-RELATED"/>
    <property type="match status" value="1"/>
</dbReference>
<name>A0A426RLK3_9FLAO</name>
<dbReference type="InterPro" id="IPR036590">
    <property type="entry name" value="SRAP-like"/>
</dbReference>
<dbReference type="RefSeq" id="WP_125221635.1">
    <property type="nucleotide sequence ID" value="NZ_QUSX01000001.1"/>
</dbReference>
<dbReference type="PANTHER" id="PTHR13604:SF0">
    <property type="entry name" value="ABASIC SITE PROCESSING PROTEIN HMCES"/>
    <property type="match status" value="1"/>
</dbReference>
<evidence type="ECO:0000256" key="2">
    <source>
        <dbReference type="ARBA" id="ARBA00022670"/>
    </source>
</evidence>
<keyword evidence="6" id="KW-0238">DNA-binding</keyword>
<gene>
    <name evidence="9" type="ORF">DZC72_04310</name>
</gene>
<evidence type="ECO:0000256" key="4">
    <source>
        <dbReference type="ARBA" id="ARBA00022801"/>
    </source>
</evidence>
<organism evidence="9 10">
    <name type="scientific">Maribacter algicola</name>
    <dbReference type="NCBI Taxonomy" id="2498892"/>
    <lineage>
        <taxon>Bacteria</taxon>
        <taxon>Pseudomonadati</taxon>
        <taxon>Bacteroidota</taxon>
        <taxon>Flavobacteriia</taxon>
        <taxon>Flavobacteriales</taxon>
        <taxon>Flavobacteriaceae</taxon>
        <taxon>Maribacter</taxon>
    </lineage>
</organism>
<evidence type="ECO:0000256" key="5">
    <source>
        <dbReference type="ARBA" id="ARBA00023124"/>
    </source>
</evidence>
<evidence type="ECO:0000313" key="9">
    <source>
        <dbReference type="EMBL" id="RRQ49819.1"/>
    </source>
</evidence>
<dbReference type="Gene3D" id="3.90.1680.10">
    <property type="entry name" value="SOS response associated peptidase-like"/>
    <property type="match status" value="1"/>
</dbReference>
<sequence>MCYNTRVTRKVGELEDYYGVERLLGEVIDEDVELTYNSANGFAHPNMWIIPQEKPKNIIPVKWGLIPHYKMGANAEEYYKETIRWGSGLNAKSEKLFDSNNYKSSALKRRCIIPVDGFFEPHRIEHVKKPYSIPFYFERKNSAPFNLAGIYAVTPDKMVTFSILTKEATPLFAKIHNKKNRRPVILQDDYIDVWLDSNLNEDDVIKVIEDDLSDNEINTYPISKDLYSRSINSDRPDIIEKVEYEDLLIEY</sequence>
<evidence type="ECO:0000256" key="3">
    <source>
        <dbReference type="ARBA" id="ARBA00022763"/>
    </source>
</evidence>
<reference evidence="10" key="1">
    <citation type="submission" date="2018-12" db="EMBL/GenBank/DDBJ databases">
        <title>Maribacter lutimaris sp. nov., isolated from marine sediment.</title>
        <authorList>
            <person name="Kim K.K."/>
        </authorList>
    </citation>
    <scope>NUCLEOTIDE SEQUENCE [LARGE SCALE GENOMIC DNA]</scope>
    <source>
        <strain evidence="10">PoM-212</strain>
    </source>
</reference>
<evidence type="ECO:0000256" key="8">
    <source>
        <dbReference type="RuleBase" id="RU364100"/>
    </source>
</evidence>
<dbReference type="EC" id="3.4.-.-" evidence="8"/>
<keyword evidence="7" id="KW-0456">Lyase</keyword>
<dbReference type="GO" id="GO:0008233">
    <property type="term" value="F:peptidase activity"/>
    <property type="evidence" value="ECO:0007669"/>
    <property type="project" value="UniProtKB-KW"/>
</dbReference>
<dbReference type="GO" id="GO:0106300">
    <property type="term" value="P:protein-DNA covalent cross-linking repair"/>
    <property type="evidence" value="ECO:0007669"/>
    <property type="project" value="InterPro"/>
</dbReference>
<proteinExistence type="inferred from homology"/>
<dbReference type="AlphaFoldDB" id="A0A426RLK3"/>
<accession>A0A426RLK3</accession>
<dbReference type="EMBL" id="QUSX01000001">
    <property type="protein sequence ID" value="RRQ49819.1"/>
    <property type="molecule type" value="Genomic_DNA"/>
</dbReference>
<dbReference type="GO" id="GO:0006508">
    <property type="term" value="P:proteolysis"/>
    <property type="evidence" value="ECO:0007669"/>
    <property type="project" value="UniProtKB-KW"/>
</dbReference>
<dbReference type="GO" id="GO:0003697">
    <property type="term" value="F:single-stranded DNA binding"/>
    <property type="evidence" value="ECO:0007669"/>
    <property type="project" value="InterPro"/>
</dbReference>
<comment type="caution">
    <text evidence="9">The sequence shown here is derived from an EMBL/GenBank/DDBJ whole genome shotgun (WGS) entry which is preliminary data.</text>
</comment>
<dbReference type="InterPro" id="IPR003738">
    <property type="entry name" value="SRAP"/>
</dbReference>
<keyword evidence="4 8" id="KW-0378">Hydrolase</keyword>
<keyword evidence="5" id="KW-0190">Covalent protein-DNA linkage</keyword>
<keyword evidence="2 8" id="KW-0645">Protease</keyword>
<dbReference type="OrthoDB" id="9782620at2"/>